<name>A0A0F9TH68_9ZZZZ</name>
<dbReference type="AlphaFoldDB" id="A0A0F9TH68"/>
<gene>
    <name evidence="1" type="ORF">LCGC14_0729940</name>
</gene>
<comment type="caution">
    <text evidence="1">The sequence shown here is derived from an EMBL/GenBank/DDBJ whole genome shotgun (WGS) entry which is preliminary data.</text>
</comment>
<protein>
    <submittedName>
        <fullName evidence="1">Uncharacterized protein</fullName>
    </submittedName>
</protein>
<reference evidence="1" key="1">
    <citation type="journal article" date="2015" name="Nature">
        <title>Complex archaea that bridge the gap between prokaryotes and eukaryotes.</title>
        <authorList>
            <person name="Spang A."/>
            <person name="Saw J.H."/>
            <person name="Jorgensen S.L."/>
            <person name="Zaremba-Niedzwiedzka K."/>
            <person name="Martijn J."/>
            <person name="Lind A.E."/>
            <person name="van Eijk R."/>
            <person name="Schleper C."/>
            <person name="Guy L."/>
            <person name="Ettema T.J."/>
        </authorList>
    </citation>
    <scope>NUCLEOTIDE SEQUENCE</scope>
</reference>
<sequence length="45" mass="5321">MTLGLEKIVKFSFPIIIGAYVVYRIYENQTKKQYIDLERLREAGL</sequence>
<evidence type="ECO:0000313" key="1">
    <source>
        <dbReference type="EMBL" id="KKN40778.1"/>
    </source>
</evidence>
<organism evidence="1">
    <name type="scientific">marine sediment metagenome</name>
    <dbReference type="NCBI Taxonomy" id="412755"/>
    <lineage>
        <taxon>unclassified sequences</taxon>
        <taxon>metagenomes</taxon>
        <taxon>ecological metagenomes</taxon>
    </lineage>
</organism>
<dbReference type="EMBL" id="LAZR01001685">
    <property type="protein sequence ID" value="KKN40778.1"/>
    <property type="molecule type" value="Genomic_DNA"/>
</dbReference>
<proteinExistence type="predicted"/>
<accession>A0A0F9TH68</accession>